<dbReference type="Gene3D" id="1.10.510.10">
    <property type="entry name" value="Transferase(Phosphotransferase) domain 1"/>
    <property type="match status" value="1"/>
</dbReference>
<dbReference type="InterPro" id="IPR000719">
    <property type="entry name" value="Prot_kinase_dom"/>
</dbReference>
<keyword evidence="2" id="KW-0808">Transferase</keyword>
<dbReference type="InterPro" id="IPR011009">
    <property type="entry name" value="Kinase-like_dom_sf"/>
</dbReference>
<dbReference type="AlphaFoldDB" id="A0AA88W0M1"/>
<evidence type="ECO:0000259" key="11">
    <source>
        <dbReference type="PROSITE" id="PS50927"/>
    </source>
</evidence>
<dbReference type="SMART" id="SM00108">
    <property type="entry name" value="B_lectin"/>
    <property type="match status" value="1"/>
</dbReference>
<keyword evidence="6 8" id="KW-0067">ATP-binding</keyword>
<reference evidence="12" key="1">
    <citation type="submission" date="2022-12" db="EMBL/GenBank/DDBJ databases">
        <title>Draft genome assemblies for two species of Escallonia (Escalloniales).</title>
        <authorList>
            <person name="Chanderbali A."/>
            <person name="Dervinis C."/>
            <person name="Anghel I."/>
            <person name="Soltis D."/>
            <person name="Soltis P."/>
            <person name="Zapata F."/>
        </authorList>
    </citation>
    <scope>NUCLEOTIDE SEQUENCE</scope>
    <source>
        <strain evidence="12">UCBG64.0493</strain>
        <tissue evidence="12">Leaf</tissue>
    </source>
</reference>
<keyword evidence="9" id="KW-0812">Transmembrane</keyword>
<dbReference type="PANTHER" id="PTHR47976:SF30">
    <property type="entry name" value="RECEPTOR-LIKE SERINE_THREONINE-PROTEIN KINASE"/>
    <property type="match status" value="1"/>
</dbReference>
<dbReference type="SUPFAM" id="SSF56112">
    <property type="entry name" value="Protein kinase-like (PK-like)"/>
    <property type="match status" value="1"/>
</dbReference>
<keyword evidence="4 8" id="KW-0547">Nucleotide-binding</keyword>
<keyword evidence="1" id="KW-0245">EGF-like domain</keyword>
<keyword evidence="7" id="KW-0325">Glycoprotein</keyword>
<evidence type="ECO:0000256" key="8">
    <source>
        <dbReference type="PROSITE-ProRule" id="PRU10141"/>
    </source>
</evidence>
<feature type="transmembrane region" description="Helical" evidence="9">
    <location>
        <begin position="475"/>
        <end position="499"/>
    </location>
</feature>
<evidence type="ECO:0000313" key="12">
    <source>
        <dbReference type="EMBL" id="KAK3016969.1"/>
    </source>
</evidence>
<comment type="caution">
    <text evidence="12">The sequence shown here is derived from an EMBL/GenBank/DDBJ whole genome shotgun (WGS) entry which is preliminary data.</text>
</comment>
<accession>A0AA88W0M1</accession>
<dbReference type="PROSITE" id="PS00107">
    <property type="entry name" value="PROTEIN_KINASE_ATP"/>
    <property type="match status" value="1"/>
</dbReference>
<dbReference type="SMART" id="SM00220">
    <property type="entry name" value="S_TKc"/>
    <property type="match status" value="1"/>
</dbReference>
<dbReference type="Pfam" id="PF01453">
    <property type="entry name" value="B_lectin"/>
    <property type="match status" value="1"/>
</dbReference>
<dbReference type="GO" id="GO:0004672">
    <property type="term" value="F:protein kinase activity"/>
    <property type="evidence" value="ECO:0007669"/>
    <property type="project" value="InterPro"/>
</dbReference>
<dbReference type="GO" id="GO:0005524">
    <property type="term" value="F:ATP binding"/>
    <property type="evidence" value="ECO:0007669"/>
    <property type="project" value="UniProtKB-UniRule"/>
</dbReference>
<dbReference type="InterPro" id="IPR001480">
    <property type="entry name" value="Bulb-type_lectin_dom"/>
</dbReference>
<feature type="domain" description="Bulb-type lectin" evidence="11">
    <location>
        <begin position="129"/>
        <end position="245"/>
    </location>
</feature>
<dbReference type="PANTHER" id="PTHR47976">
    <property type="entry name" value="G-TYPE LECTIN S-RECEPTOR-LIKE SERINE/THREONINE-PROTEIN KINASE SD2-5"/>
    <property type="match status" value="1"/>
</dbReference>
<dbReference type="PROSITE" id="PS50927">
    <property type="entry name" value="BULB_LECTIN"/>
    <property type="match status" value="1"/>
</dbReference>
<dbReference type="EMBL" id="JAVXUP010001033">
    <property type="protein sequence ID" value="KAK3016969.1"/>
    <property type="molecule type" value="Genomic_DNA"/>
</dbReference>
<keyword evidence="3" id="KW-0732">Signal</keyword>
<dbReference type="InterPro" id="IPR036426">
    <property type="entry name" value="Bulb-type_lectin_dom_sf"/>
</dbReference>
<protein>
    <recommendedName>
        <fullName evidence="14">Receptor-like serine/threonine-protein kinase</fullName>
    </recommendedName>
</protein>
<evidence type="ECO:0000256" key="9">
    <source>
        <dbReference type="SAM" id="Phobius"/>
    </source>
</evidence>
<sequence length="847" mass="94348">MPKRFQTILFDFTYLFHLLSPIRDFALSKEKREGHGWPEGSGGCSAAVVAPLFHIPSLLGALLTRLPSVNRSTSWKNNGNNLQGHWNFGDGSGVRPILYVTDAVNPPFAFGFFGNGTAVDKSFYLSVFSLSTFPYSFTNSNLNTSSSGNATIASSPASTNRSTGFYINLNCGPIVVWSANRDRPVGENATLDFTPEGNLELKDADGTFVWSTNTSSLSVLCLNLTTGGNLILVDGKDSVIWQSVDYPTDTWLPNQNIPVGKKLVASNFSSNLAPGMYYLSVTSHGIYAFITSEFDPPKVYSTLLSGSDMFHSALGINGRIESNANYARFNLVNILEAGFHYIKLEINGHLNVYRLNKFDEYGYDVIFSGDLLKDFDYGDCTYPRVCGDYGVCSMNQCTCPAGNAGYFRLLYDSQNAFGCRRVTPLSCKDMRFHTFLELENLYSLRAYKFRYSESAERYNSIVFLKVQKSPDRKKLLLILVPSLSVGLAIVVFVAISFYYHKVHKNSNYVHIEDDDSDQVRAVKRFSFLELRSATRDFQVKLGRGGFGSVFEGDLADGTKVAVKRLDSTGQGKKEFMAEVNTIGNIHHFNLVRLVGYCADKSNRLLVYEHMCNGSLDKWIFNPDRERTLTWEMRRKIIIGIAKGLEYLHMHCDPNIIHFDIKPQNILLNGDFDVKISDFGLAKLIDRDQSQVLTVLKGTPGYVAPELYTGINISVKADIFSFGIVILEIVFGRKNLGSSQFEPLIELVKEKAEKDLLHDLFAGSSEDFLWHLEEAMKMIKIAILCLQVHSRRPSISSMVKVLEGSMDLESIAEYCFLSMPEIATHIQANSAASANSTPPAESSLSGPR</sequence>
<dbReference type="SUPFAM" id="SSF51110">
    <property type="entry name" value="alpha-D-mannose-specific plant lectins"/>
    <property type="match status" value="1"/>
</dbReference>
<dbReference type="InterPro" id="IPR008271">
    <property type="entry name" value="Ser/Thr_kinase_AS"/>
</dbReference>
<dbReference type="InterPro" id="IPR017441">
    <property type="entry name" value="Protein_kinase_ATP_BS"/>
</dbReference>
<dbReference type="Gene3D" id="3.30.200.20">
    <property type="entry name" value="Phosphorylase Kinase, domain 1"/>
    <property type="match status" value="1"/>
</dbReference>
<evidence type="ECO:0000313" key="13">
    <source>
        <dbReference type="Proteomes" id="UP001188597"/>
    </source>
</evidence>
<keyword evidence="13" id="KW-1185">Reference proteome</keyword>
<dbReference type="CDD" id="cd00028">
    <property type="entry name" value="B_lectin"/>
    <property type="match status" value="1"/>
</dbReference>
<keyword evidence="9" id="KW-0472">Membrane</keyword>
<proteinExistence type="predicted"/>
<keyword evidence="5" id="KW-0418">Kinase</keyword>
<dbReference type="FunFam" id="2.90.10.30:FF:000003">
    <property type="entry name" value="Os04g0303100 protein"/>
    <property type="match status" value="1"/>
</dbReference>
<dbReference type="PROSITE" id="PS00108">
    <property type="entry name" value="PROTEIN_KINASE_ST"/>
    <property type="match status" value="1"/>
</dbReference>
<feature type="binding site" evidence="8">
    <location>
        <position position="563"/>
    </location>
    <ligand>
        <name>ATP</name>
        <dbReference type="ChEBI" id="CHEBI:30616"/>
    </ligand>
</feature>
<dbReference type="Gene3D" id="2.90.10.10">
    <property type="entry name" value="Bulb-type lectin domain"/>
    <property type="match status" value="1"/>
</dbReference>
<evidence type="ECO:0000256" key="5">
    <source>
        <dbReference type="ARBA" id="ARBA00022777"/>
    </source>
</evidence>
<evidence type="ECO:0000256" key="1">
    <source>
        <dbReference type="ARBA" id="ARBA00022536"/>
    </source>
</evidence>
<name>A0AA88W0M1_9ASTE</name>
<dbReference type="FunFam" id="3.30.200.20:FF:000178">
    <property type="entry name" value="serine/threonine-protein kinase PBS1-like"/>
    <property type="match status" value="1"/>
</dbReference>
<evidence type="ECO:0000259" key="10">
    <source>
        <dbReference type="PROSITE" id="PS50011"/>
    </source>
</evidence>
<dbReference type="Pfam" id="PF00069">
    <property type="entry name" value="Pkinase"/>
    <property type="match status" value="1"/>
</dbReference>
<keyword evidence="9" id="KW-1133">Transmembrane helix</keyword>
<evidence type="ECO:0000256" key="2">
    <source>
        <dbReference type="ARBA" id="ARBA00022679"/>
    </source>
</evidence>
<dbReference type="FunFam" id="1.10.510.10:FF:000537">
    <property type="entry name" value="Putative receptor-like protein kinase"/>
    <property type="match status" value="1"/>
</dbReference>
<evidence type="ECO:0000256" key="4">
    <source>
        <dbReference type="ARBA" id="ARBA00022741"/>
    </source>
</evidence>
<evidence type="ECO:0000256" key="6">
    <source>
        <dbReference type="ARBA" id="ARBA00022840"/>
    </source>
</evidence>
<evidence type="ECO:0000256" key="3">
    <source>
        <dbReference type="ARBA" id="ARBA00022729"/>
    </source>
</evidence>
<dbReference type="InterPro" id="IPR051343">
    <property type="entry name" value="G-type_lectin_kinases/EP1-like"/>
</dbReference>
<dbReference type="Proteomes" id="UP001188597">
    <property type="component" value="Unassembled WGS sequence"/>
</dbReference>
<evidence type="ECO:0000256" key="7">
    <source>
        <dbReference type="ARBA" id="ARBA00023180"/>
    </source>
</evidence>
<gene>
    <name evidence="12" type="ORF">RJ639_005334</name>
</gene>
<evidence type="ECO:0008006" key="14">
    <source>
        <dbReference type="Google" id="ProtNLM"/>
    </source>
</evidence>
<organism evidence="12 13">
    <name type="scientific">Escallonia herrerae</name>
    <dbReference type="NCBI Taxonomy" id="1293975"/>
    <lineage>
        <taxon>Eukaryota</taxon>
        <taxon>Viridiplantae</taxon>
        <taxon>Streptophyta</taxon>
        <taxon>Embryophyta</taxon>
        <taxon>Tracheophyta</taxon>
        <taxon>Spermatophyta</taxon>
        <taxon>Magnoliopsida</taxon>
        <taxon>eudicotyledons</taxon>
        <taxon>Gunneridae</taxon>
        <taxon>Pentapetalae</taxon>
        <taxon>asterids</taxon>
        <taxon>campanulids</taxon>
        <taxon>Escalloniales</taxon>
        <taxon>Escalloniaceae</taxon>
        <taxon>Escallonia</taxon>
    </lineage>
</organism>
<feature type="domain" description="Protein kinase" evidence="10">
    <location>
        <begin position="535"/>
        <end position="816"/>
    </location>
</feature>
<dbReference type="PROSITE" id="PS50011">
    <property type="entry name" value="PROTEIN_KINASE_DOM"/>
    <property type="match status" value="1"/>
</dbReference>